<organism evidence="4 5">
    <name type="scientific">Salinadaptatus halalkaliphilus</name>
    <dbReference type="NCBI Taxonomy" id="2419781"/>
    <lineage>
        <taxon>Archaea</taxon>
        <taxon>Methanobacteriati</taxon>
        <taxon>Methanobacteriota</taxon>
        <taxon>Stenosarchaea group</taxon>
        <taxon>Halobacteria</taxon>
        <taxon>Halobacteriales</taxon>
        <taxon>Natrialbaceae</taxon>
        <taxon>Salinadaptatus</taxon>
    </lineage>
</organism>
<sequence length="295" mass="31986">MVGTTLGDIRQYIESLSSESGRYRLVCARTGDRPVPASGLEFESRGAARAAAQATEQYRATLRQYDPQVPYYEIVVSQCPSGPTPTDDDGSSTAATPLQTTSVVEFCHTVAGVVFETIADSAHDDLEDAIMATYFDAAERIEATDELCLCLLESMASELEARLDPDEQADLLLASTQRLPSDRLLSDPLESTLAHLQSVALLEAYTLHSRPTDANAEARSWTVTLTDYALEGPDDRVVTLPLVLELFRQSPTRALDIGATEHHSSGSESVWELTVTTEPTDRPSGLVTVAPASHR</sequence>
<evidence type="ECO:0000313" key="4">
    <source>
        <dbReference type="EMBL" id="THE65760.1"/>
    </source>
</evidence>
<dbReference type="RefSeq" id="WP_141463833.1">
    <property type="nucleotide sequence ID" value="NZ_RBZW01000016.1"/>
</dbReference>
<keyword evidence="5" id="KW-1185">Reference proteome</keyword>
<feature type="region of interest" description="Disordered" evidence="1">
    <location>
        <begin position="266"/>
        <end position="295"/>
    </location>
</feature>
<dbReference type="Pfam" id="PF24422">
    <property type="entry name" value="DUF7552"/>
    <property type="match status" value="1"/>
</dbReference>
<accession>A0A4S3TQ03</accession>
<proteinExistence type="predicted"/>
<feature type="domain" description="DUF7551" evidence="2">
    <location>
        <begin position="104"/>
        <end position="290"/>
    </location>
</feature>
<dbReference type="InterPro" id="IPR055973">
    <property type="entry name" value="DUF7551"/>
</dbReference>
<dbReference type="EMBL" id="RBZW01000016">
    <property type="protein sequence ID" value="THE65760.1"/>
    <property type="molecule type" value="Genomic_DNA"/>
</dbReference>
<dbReference type="OrthoDB" id="342580at2157"/>
<reference evidence="4 5" key="1">
    <citation type="submission" date="2018-10" db="EMBL/GenBank/DDBJ databases">
        <title>Natronolimnobius sp. XQ-INN 246 isolated from Inner Mongolia Autonomous Region of China.</title>
        <authorList>
            <person name="Xue Q."/>
        </authorList>
    </citation>
    <scope>NUCLEOTIDE SEQUENCE [LARGE SCALE GENOMIC DNA]</scope>
    <source>
        <strain evidence="4 5">XQ-INN 246</strain>
    </source>
</reference>
<dbReference type="InterPro" id="IPR055974">
    <property type="entry name" value="DUF7552"/>
</dbReference>
<evidence type="ECO:0000259" key="3">
    <source>
        <dbReference type="Pfam" id="PF24422"/>
    </source>
</evidence>
<evidence type="ECO:0000259" key="2">
    <source>
        <dbReference type="Pfam" id="PF24420"/>
    </source>
</evidence>
<dbReference type="Pfam" id="PF24420">
    <property type="entry name" value="DUF7551"/>
    <property type="match status" value="1"/>
</dbReference>
<gene>
    <name evidence="4" type="ORF">D8Y22_06225</name>
</gene>
<comment type="caution">
    <text evidence="4">The sequence shown here is derived from an EMBL/GenBank/DDBJ whole genome shotgun (WGS) entry which is preliminary data.</text>
</comment>
<feature type="domain" description="DUF7552" evidence="3">
    <location>
        <begin position="5"/>
        <end position="79"/>
    </location>
</feature>
<dbReference type="Proteomes" id="UP000318864">
    <property type="component" value="Unassembled WGS sequence"/>
</dbReference>
<protein>
    <submittedName>
        <fullName evidence="4">Uncharacterized protein</fullName>
    </submittedName>
</protein>
<dbReference type="AlphaFoldDB" id="A0A4S3TQ03"/>
<evidence type="ECO:0000313" key="5">
    <source>
        <dbReference type="Proteomes" id="UP000318864"/>
    </source>
</evidence>
<evidence type="ECO:0000256" key="1">
    <source>
        <dbReference type="SAM" id="MobiDB-lite"/>
    </source>
</evidence>
<name>A0A4S3TQ03_9EURY</name>